<dbReference type="Pfam" id="PF06985">
    <property type="entry name" value="HET"/>
    <property type="match status" value="1"/>
</dbReference>
<name>A0A9Q0ANC7_9PEZI</name>
<sequence length="754" mass="86105">MAETEPPNPLREFMNDGPLRSNPTTELPPRKKQRIVRTDQEAFKDRLLRVAWRARNFTYKYDKITSEQIRLIILNPAEDSGESIRVEMVTVPVASLGIYKYEALSYHWGELIAERPVFISSQHEQSKVGRGHAPEAVRLSRLQLYVHDNLYRALKNLRLRDRKVLLWADALCINQEDTKEKEAQVALMAKIYSKAHRVCVWLGDRDRHSDQAMGFISRVVKAHDLDELIVDHEAENWNDLLFLMMRSWFSRRWVIQELGLARDATVHCGTMTVHWMDFVDAISLFNLNFGNIRRLRGFGDSSSESQDRALSLTSLGATILVEQLSNIFPRKADGTLLEPTKSLEYLVSTLTAFQTSDPRDTIYAFLSLAAETSRVSASQQARVVSIEPKYDRDLLEVYVHYTSWVISNSKSLDIICRRWALPERQKATVGYYRLTTLPSWIKTIPQTQYDRRFDEIDDAEVKDENLFVGTPGSRRYNASFNLHPEVRFGMEVESTRASSDESTNSASAPITPNFNLKTLRRLDQQTSDARLSMFLDDMHPRDRSLYVKGYVLGTVVWNTQPIEDGIIPGVALQKFGWSEDPFAEGEYSNVPDPLWRTLVADRGPDGNPPPSLYHRACLRCLVHHAVNGHINTRVILERRPPAIVKEYVQRVQAVTRNRVLFEGKAARDRDETIGIGPPQTAKGDVICILFGCSVPCVLRQKKLAADDPALIPGTRPEYYEFVGEAFVYGKMDGQAITGLTVEELERRTQEFRLL</sequence>
<dbReference type="InterPro" id="IPR052895">
    <property type="entry name" value="HetReg/Transcr_Mod"/>
</dbReference>
<dbReference type="PANTHER" id="PTHR24148:SF64">
    <property type="entry name" value="HETEROKARYON INCOMPATIBILITY DOMAIN-CONTAINING PROTEIN"/>
    <property type="match status" value="1"/>
</dbReference>
<feature type="domain" description="Heterokaryon incompatibility" evidence="2">
    <location>
        <begin position="101"/>
        <end position="257"/>
    </location>
</feature>
<dbReference type="AlphaFoldDB" id="A0A9Q0ANC7"/>
<accession>A0A9Q0ANC7</accession>
<evidence type="ECO:0000256" key="1">
    <source>
        <dbReference type="SAM" id="MobiDB-lite"/>
    </source>
</evidence>
<keyword evidence="4" id="KW-1185">Reference proteome</keyword>
<dbReference type="PANTHER" id="PTHR24148">
    <property type="entry name" value="ANKYRIN REPEAT DOMAIN-CONTAINING PROTEIN 39 HOMOLOG-RELATED"/>
    <property type="match status" value="1"/>
</dbReference>
<evidence type="ECO:0000313" key="3">
    <source>
        <dbReference type="EMBL" id="KAI1874567.1"/>
    </source>
</evidence>
<dbReference type="EMBL" id="JAFIMR010000009">
    <property type="protein sequence ID" value="KAI1874567.1"/>
    <property type="molecule type" value="Genomic_DNA"/>
</dbReference>
<feature type="region of interest" description="Disordered" evidence="1">
    <location>
        <begin position="1"/>
        <end position="35"/>
    </location>
</feature>
<evidence type="ECO:0000259" key="2">
    <source>
        <dbReference type="Pfam" id="PF06985"/>
    </source>
</evidence>
<dbReference type="InterPro" id="IPR010730">
    <property type="entry name" value="HET"/>
</dbReference>
<protein>
    <recommendedName>
        <fullName evidence="2">Heterokaryon incompatibility domain-containing protein</fullName>
    </recommendedName>
</protein>
<organism evidence="3 4">
    <name type="scientific">Neoarthrinium moseri</name>
    <dbReference type="NCBI Taxonomy" id="1658444"/>
    <lineage>
        <taxon>Eukaryota</taxon>
        <taxon>Fungi</taxon>
        <taxon>Dikarya</taxon>
        <taxon>Ascomycota</taxon>
        <taxon>Pezizomycotina</taxon>
        <taxon>Sordariomycetes</taxon>
        <taxon>Xylariomycetidae</taxon>
        <taxon>Amphisphaeriales</taxon>
        <taxon>Apiosporaceae</taxon>
        <taxon>Neoarthrinium</taxon>
    </lineage>
</organism>
<evidence type="ECO:0000313" key="4">
    <source>
        <dbReference type="Proteomes" id="UP000829685"/>
    </source>
</evidence>
<comment type="caution">
    <text evidence="3">The sequence shown here is derived from an EMBL/GenBank/DDBJ whole genome shotgun (WGS) entry which is preliminary data.</text>
</comment>
<proteinExistence type="predicted"/>
<reference evidence="3" key="1">
    <citation type="submission" date="2021-03" db="EMBL/GenBank/DDBJ databases">
        <title>Revisited historic fungal species revealed as producer of novel bioactive compounds through whole genome sequencing and comparative genomics.</title>
        <authorList>
            <person name="Vignolle G.A."/>
            <person name="Hochenegger N."/>
            <person name="Mach R.L."/>
            <person name="Mach-Aigner A.R."/>
            <person name="Javad Rahimi M."/>
            <person name="Salim K.A."/>
            <person name="Chan C.M."/>
            <person name="Lim L.B.L."/>
            <person name="Cai F."/>
            <person name="Druzhinina I.S."/>
            <person name="U'Ren J.M."/>
            <person name="Derntl C."/>
        </authorList>
    </citation>
    <scope>NUCLEOTIDE SEQUENCE</scope>
    <source>
        <strain evidence="3">TUCIM 5799</strain>
    </source>
</reference>
<gene>
    <name evidence="3" type="ORF">JX265_004775</name>
</gene>
<dbReference type="Proteomes" id="UP000829685">
    <property type="component" value="Unassembled WGS sequence"/>
</dbReference>